<keyword evidence="6 13" id="KW-0547">Nucleotide-binding</keyword>
<dbReference type="InterPro" id="IPR011761">
    <property type="entry name" value="ATP-grasp"/>
</dbReference>
<dbReference type="PROSITE" id="PS50975">
    <property type="entry name" value="ATP_GRASP"/>
    <property type="match status" value="1"/>
</dbReference>
<protein>
    <recommendedName>
        <fullName evidence="4 12">Phosphoribosylamine--glycine ligase</fullName>
        <ecNumber evidence="4 12">6.3.4.13</ecNumber>
    </recommendedName>
    <alternativeName>
        <fullName evidence="12">GARS</fullName>
    </alternativeName>
    <alternativeName>
        <fullName evidence="10 12">Glycinamide ribonucleotide synthetase</fullName>
    </alternativeName>
    <alternativeName>
        <fullName evidence="11 12">Phosphoribosylglycinamide synthetase</fullName>
    </alternativeName>
</protein>
<sequence>MKVLVVGGGGREHAIVEALGRAQSVSEILCTPGNPGMAQQARLIPGDQSPDSVTALALVERADLVIVGPEAPLAAGVVDALQAAGLAAFGPTRAAARIEGDKVWSKAFMRRHGIPTARHRSFAGLDAALSYAAAQPLPLVVKDAGLRAGKGVTIAHTPSEAEAALRSIFEVPDAQTVIEEFMTGQEVTVLAFCDGVRAVMLPPAQDHKTIFAGDVGPMTGGMGVICPFPISEADLSQVQTGILDVTLRGMSQEGFPYVGVLYAGLMLTGEGPKVVEFNARFGDPEAEAVLPLLDSDLAEIALACVRGELIAQQVRFREEASAVIILAAPGYPATPQTGIPLTLPAVSEGEHIFQAGTALDAGQLVSSGGRVLAVQASAPTLDAALGRAYRLADAAHFAGAQMRRDIGARIGARPDSPPQVVSPETAG</sequence>
<dbReference type="HAMAP" id="MF_00138">
    <property type="entry name" value="GARS"/>
    <property type="match status" value="1"/>
</dbReference>
<dbReference type="InterPro" id="IPR020562">
    <property type="entry name" value="PRibGlycinamide_synth_N"/>
</dbReference>
<dbReference type="Pfam" id="PF01071">
    <property type="entry name" value="GARS_A"/>
    <property type="match status" value="1"/>
</dbReference>
<evidence type="ECO:0000256" key="8">
    <source>
        <dbReference type="ARBA" id="ARBA00022840"/>
    </source>
</evidence>
<comment type="cofactor">
    <cofactor evidence="1">
        <name>Mn(2+)</name>
        <dbReference type="ChEBI" id="CHEBI:29035"/>
    </cofactor>
</comment>
<dbReference type="InterPro" id="IPR037123">
    <property type="entry name" value="PRibGlycinamide_synth_C_sf"/>
</dbReference>
<evidence type="ECO:0000256" key="4">
    <source>
        <dbReference type="ARBA" id="ARBA00013255"/>
    </source>
</evidence>
<dbReference type="Gene3D" id="3.30.470.20">
    <property type="entry name" value="ATP-grasp fold, B domain"/>
    <property type="match status" value="1"/>
</dbReference>
<keyword evidence="8 13" id="KW-0067">ATP-binding</keyword>
<gene>
    <name evidence="12 15" type="primary">purD</name>
    <name evidence="15" type="ORF">N0D28_08720</name>
</gene>
<dbReference type="GO" id="GO:0004637">
    <property type="term" value="F:phosphoribosylamine-glycine ligase activity"/>
    <property type="evidence" value="ECO:0007669"/>
    <property type="project" value="UniProtKB-EC"/>
</dbReference>
<evidence type="ECO:0000256" key="13">
    <source>
        <dbReference type="PROSITE-ProRule" id="PRU00409"/>
    </source>
</evidence>
<dbReference type="Gene3D" id="3.90.600.10">
    <property type="entry name" value="Phosphoribosylglycinamide synthetase, C-terminal domain"/>
    <property type="match status" value="1"/>
</dbReference>
<dbReference type="PANTHER" id="PTHR43472:SF1">
    <property type="entry name" value="PHOSPHORIBOSYLAMINE--GLYCINE LIGASE, CHLOROPLASTIC"/>
    <property type="match status" value="1"/>
</dbReference>
<dbReference type="PROSITE" id="PS00184">
    <property type="entry name" value="GARS"/>
    <property type="match status" value="1"/>
</dbReference>
<dbReference type="SUPFAM" id="SSF51246">
    <property type="entry name" value="Rudiment single hybrid motif"/>
    <property type="match status" value="1"/>
</dbReference>
<dbReference type="InterPro" id="IPR011054">
    <property type="entry name" value="Rudment_hybrid_motif"/>
</dbReference>
<dbReference type="PANTHER" id="PTHR43472">
    <property type="entry name" value="PHOSPHORIBOSYLAMINE--GLYCINE LIGASE"/>
    <property type="match status" value="1"/>
</dbReference>
<dbReference type="SUPFAM" id="SSF52440">
    <property type="entry name" value="PreATP-grasp domain"/>
    <property type="match status" value="1"/>
</dbReference>
<comment type="pathway">
    <text evidence="3 12">Purine metabolism; IMP biosynthesis via de novo pathway; N(1)-(5-phospho-D-ribosyl)glycinamide from 5-phospho-alpha-D-ribose 1-diphosphate: step 2/2.</text>
</comment>
<evidence type="ECO:0000313" key="15">
    <source>
        <dbReference type="EMBL" id="UWX62852.1"/>
    </source>
</evidence>
<dbReference type="InterPro" id="IPR020559">
    <property type="entry name" value="PRibGlycinamide_synth_CS"/>
</dbReference>
<dbReference type="Proteomes" id="UP001060261">
    <property type="component" value="Chromosome"/>
</dbReference>
<dbReference type="EMBL" id="CP104213">
    <property type="protein sequence ID" value="UWX62852.1"/>
    <property type="molecule type" value="Genomic_DNA"/>
</dbReference>
<name>A0ABY5YCR9_9DEIO</name>
<proteinExistence type="inferred from homology"/>
<dbReference type="InterPro" id="IPR020561">
    <property type="entry name" value="PRibGlycinamid_synth_ATP-grasp"/>
</dbReference>
<evidence type="ECO:0000256" key="11">
    <source>
        <dbReference type="ARBA" id="ARBA00042864"/>
    </source>
</evidence>
<evidence type="ECO:0000256" key="3">
    <source>
        <dbReference type="ARBA" id="ARBA00005174"/>
    </source>
</evidence>
<comment type="cofactor">
    <cofactor evidence="2">
        <name>Mg(2+)</name>
        <dbReference type="ChEBI" id="CHEBI:18420"/>
    </cofactor>
</comment>
<evidence type="ECO:0000256" key="2">
    <source>
        <dbReference type="ARBA" id="ARBA00001946"/>
    </source>
</evidence>
<organism evidence="15 16">
    <name type="scientific">Deinococcus rubellus</name>
    <dbReference type="NCBI Taxonomy" id="1889240"/>
    <lineage>
        <taxon>Bacteria</taxon>
        <taxon>Thermotogati</taxon>
        <taxon>Deinococcota</taxon>
        <taxon>Deinococci</taxon>
        <taxon>Deinococcales</taxon>
        <taxon>Deinococcaceae</taxon>
        <taxon>Deinococcus</taxon>
    </lineage>
</organism>
<dbReference type="SMART" id="SM01209">
    <property type="entry name" value="GARS_A"/>
    <property type="match status" value="1"/>
</dbReference>
<evidence type="ECO:0000256" key="10">
    <source>
        <dbReference type="ARBA" id="ARBA00042242"/>
    </source>
</evidence>
<evidence type="ECO:0000259" key="14">
    <source>
        <dbReference type="PROSITE" id="PS50975"/>
    </source>
</evidence>
<dbReference type="InterPro" id="IPR016185">
    <property type="entry name" value="PreATP-grasp_dom_sf"/>
</dbReference>
<evidence type="ECO:0000256" key="7">
    <source>
        <dbReference type="ARBA" id="ARBA00022755"/>
    </source>
</evidence>
<evidence type="ECO:0000256" key="6">
    <source>
        <dbReference type="ARBA" id="ARBA00022741"/>
    </source>
</evidence>
<dbReference type="Pfam" id="PF02843">
    <property type="entry name" value="GARS_C"/>
    <property type="match status" value="1"/>
</dbReference>
<keyword evidence="16" id="KW-1185">Reference proteome</keyword>
<reference evidence="15" key="1">
    <citation type="submission" date="2022-09" db="EMBL/GenBank/DDBJ databases">
        <title>genome sequence of Deinococcus rubellus.</title>
        <authorList>
            <person name="Srinivasan S."/>
        </authorList>
    </citation>
    <scope>NUCLEOTIDE SEQUENCE</scope>
    <source>
        <strain evidence="15">Ant6</strain>
    </source>
</reference>
<dbReference type="NCBIfam" id="TIGR00877">
    <property type="entry name" value="purD"/>
    <property type="match status" value="1"/>
</dbReference>
<accession>A0ABY5YCR9</accession>
<keyword evidence="5 12" id="KW-0436">Ligase</keyword>
<evidence type="ECO:0000256" key="1">
    <source>
        <dbReference type="ARBA" id="ARBA00001936"/>
    </source>
</evidence>
<evidence type="ECO:0000256" key="9">
    <source>
        <dbReference type="ARBA" id="ARBA00038345"/>
    </source>
</evidence>
<evidence type="ECO:0000256" key="5">
    <source>
        <dbReference type="ARBA" id="ARBA00022598"/>
    </source>
</evidence>
<feature type="domain" description="ATP-grasp" evidence="14">
    <location>
        <begin position="106"/>
        <end position="306"/>
    </location>
</feature>
<comment type="catalytic activity">
    <reaction evidence="12">
        <text>5-phospho-beta-D-ribosylamine + glycine + ATP = N(1)-(5-phospho-beta-D-ribosyl)glycinamide + ADP + phosphate + H(+)</text>
        <dbReference type="Rhea" id="RHEA:17453"/>
        <dbReference type="ChEBI" id="CHEBI:15378"/>
        <dbReference type="ChEBI" id="CHEBI:30616"/>
        <dbReference type="ChEBI" id="CHEBI:43474"/>
        <dbReference type="ChEBI" id="CHEBI:57305"/>
        <dbReference type="ChEBI" id="CHEBI:58681"/>
        <dbReference type="ChEBI" id="CHEBI:143788"/>
        <dbReference type="ChEBI" id="CHEBI:456216"/>
        <dbReference type="EC" id="6.3.4.13"/>
    </reaction>
</comment>
<dbReference type="RefSeq" id="WP_260559146.1">
    <property type="nucleotide sequence ID" value="NZ_BAABEC010000071.1"/>
</dbReference>
<dbReference type="Pfam" id="PF02844">
    <property type="entry name" value="GARS_N"/>
    <property type="match status" value="1"/>
</dbReference>
<evidence type="ECO:0000256" key="12">
    <source>
        <dbReference type="HAMAP-Rule" id="MF_00138"/>
    </source>
</evidence>
<keyword evidence="7 12" id="KW-0658">Purine biosynthesis</keyword>
<dbReference type="SMART" id="SM01210">
    <property type="entry name" value="GARS_C"/>
    <property type="match status" value="1"/>
</dbReference>
<dbReference type="EC" id="6.3.4.13" evidence="4 12"/>
<dbReference type="Gene3D" id="3.40.50.20">
    <property type="match status" value="1"/>
</dbReference>
<dbReference type="InterPro" id="IPR013815">
    <property type="entry name" value="ATP_grasp_subdomain_1"/>
</dbReference>
<comment type="similarity">
    <text evidence="9 12">Belongs to the GARS family.</text>
</comment>
<dbReference type="Gene3D" id="3.30.1490.20">
    <property type="entry name" value="ATP-grasp fold, A domain"/>
    <property type="match status" value="1"/>
</dbReference>
<dbReference type="InterPro" id="IPR000115">
    <property type="entry name" value="PRibGlycinamide_synth"/>
</dbReference>
<dbReference type="SUPFAM" id="SSF56059">
    <property type="entry name" value="Glutathione synthetase ATP-binding domain-like"/>
    <property type="match status" value="1"/>
</dbReference>
<evidence type="ECO:0000313" key="16">
    <source>
        <dbReference type="Proteomes" id="UP001060261"/>
    </source>
</evidence>
<dbReference type="InterPro" id="IPR020560">
    <property type="entry name" value="PRibGlycinamide_synth_C-dom"/>
</dbReference>